<reference evidence="1 3" key="1">
    <citation type="submission" date="2016-08" db="EMBL/GenBank/DDBJ databases">
        <title>Draft genome sequence of Pseudomonas costantinii LMG 22119, type strain isolated from cultivated mushroom (Agaricus bisporus) sporophores.</title>
        <authorList>
            <person name="Tambong J.T."/>
        </authorList>
    </citation>
    <scope>NUCLEOTIDE SEQUENCE [LARGE SCALE GENOMIC DNA]</scope>
    <source>
        <strain evidence="1 3">LMG 22119</strain>
    </source>
</reference>
<gene>
    <name evidence="1" type="ORF">BFL40_27265</name>
    <name evidence="2" type="ORF">SAMN04515675_6176</name>
</gene>
<proteinExistence type="predicted"/>
<dbReference type="EMBL" id="FNTS01000002">
    <property type="protein sequence ID" value="SEE54837.1"/>
    <property type="molecule type" value="Genomic_DNA"/>
</dbReference>
<evidence type="ECO:0000313" key="1">
    <source>
        <dbReference type="EMBL" id="OIN45941.1"/>
    </source>
</evidence>
<keyword evidence="4" id="KW-1185">Reference proteome</keyword>
<comment type="caution">
    <text evidence="1">The sequence shown here is derived from an EMBL/GenBank/DDBJ whole genome shotgun (WGS) entry which is preliminary data.</text>
</comment>
<evidence type="ECO:0000313" key="2">
    <source>
        <dbReference type="EMBL" id="SEE54837.1"/>
    </source>
</evidence>
<organism evidence="1 3">
    <name type="scientific">Pseudomonas costantinii</name>
    <dbReference type="NCBI Taxonomy" id="168469"/>
    <lineage>
        <taxon>Bacteria</taxon>
        <taxon>Pseudomonadati</taxon>
        <taxon>Pseudomonadota</taxon>
        <taxon>Gammaproteobacteria</taxon>
        <taxon>Pseudomonadales</taxon>
        <taxon>Pseudomonadaceae</taxon>
        <taxon>Pseudomonas</taxon>
    </lineage>
</organism>
<evidence type="ECO:0000313" key="3">
    <source>
        <dbReference type="Proteomes" id="UP000181661"/>
    </source>
</evidence>
<dbReference type="Proteomes" id="UP000182179">
    <property type="component" value="Unassembled WGS sequence"/>
</dbReference>
<evidence type="ECO:0000313" key="4">
    <source>
        <dbReference type="Proteomes" id="UP000182179"/>
    </source>
</evidence>
<dbReference type="AlphaFoldDB" id="A0A1S2UHL6"/>
<sequence length="325" mass="36893">MQRFENGVPTVKRQTLAVLCVGLIGLVVLSNMKSWVNATGATEYQQAQALRPLIDCLNRVDSNWRVAYDNYRQRSPRANAPGLESIEGQQHNQGPRLSQFDYNDKRPGLCLLNATQTTALRQSLPELAGIQLRYANQLVRVYMATEKFDFYPDSTLPALNAADRAASDARFFPLAQALLDVSDELRTAVDQADRRMRLEQLKQLQARGKHQLARVPELILKTRDTQQSLNPNHLEPQQLANAFGYLQSAWASGRYTLRPDQAKPDPDAQRIWKHVEQPGNDYLQALQQLALHVNEPAKTAVDYAETQRRLDLLVDAYNQAVRRDY</sequence>
<evidence type="ECO:0008006" key="5">
    <source>
        <dbReference type="Google" id="ProtNLM"/>
    </source>
</evidence>
<dbReference type="EMBL" id="MDDR01000052">
    <property type="protein sequence ID" value="OIN45941.1"/>
    <property type="molecule type" value="Genomic_DNA"/>
</dbReference>
<protein>
    <recommendedName>
        <fullName evidence="5">DUF3829 domain-containing protein</fullName>
    </recommendedName>
</protein>
<accession>A0A1S2UHL6</accession>
<name>A0A1S2UHL6_9PSED</name>
<dbReference type="Proteomes" id="UP000181661">
    <property type="component" value="Unassembled WGS sequence"/>
</dbReference>
<reference evidence="2 4" key="2">
    <citation type="submission" date="2016-10" db="EMBL/GenBank/DDBJ databases">
        <authorList>
            <person name="Varghese N."/>
            <person name="Submissions S."/>
        </authorList>
    </citation>
    <scope>NUCLEOTIDE SEQUENCE [LARGE SCALE GENOMIC DNA]</scope>
    <source>
        <strain evidence="2 4">BS2773</strain>
    </source>
</reference>